<accession>A0A2U1MF50</accession>
<feature type="signal peptide" evidence="11">
    <location>
        <begin position="1"/>
        <end position="19"/>
    </location>
</feature>
<keyword evidence="9" id="KW-0325">Glycoprotein</keyword>
<name>A0A2U1MF50_ARTAN</name>
<dbReference type="EMBL" id="PKPP01005505">
    <property type="protein sequence ID" value="PWA59879.1"/>
    <property type="molecule type" value="Genomic_DNA"/>
</dbReference>
<keyword evidence="4 11" id="KW-0732">Signal</keyword>
<keyword evidence="3" id="KW-0812">Transmembrane</keyword>
<sequence length="261" mass="28634">MTSLMMRTSLMLSANLVVGSPFSSVPSETKKRKQESPRCGGYLSNVPLTASSGSVPKGVQYVSENQYGRHGRLRFLTYGKKADVVCIDEAIDELANFCGARKAIAEWTARAIGASVPYEKALADRLDRFKPSLPNILGRGGFEVVYKGELHDGTKIAVKRMELGVMGTKGLNEFQAEIAVLTKVQYVSENQYGRHGRLRFLTYGKKADVVCIDEAIDELADFCGARKAIAEWTARAIGASVPYEKALADRLDRFKPSLPCN</sequence>
<evidence type="ECO:0000256" key="11">
    <source>
        <dbReference type="SAM" id="SignalP"/>
    </source>
</evidence>
<comment type="caution">
    <text evidence="12">The sequence shown here is derived from an EMBL/GenBank/DDBJ whole genome shotgun (WGS) entry which is preliminary data.</text>
</comment>
<dbReference type="GO" id="GO:0016020">
    <property type="term" value="C:membrane"/>
    <property type="evidence" value="ECO:0007669"/>
    <property type="project" value="UniProtKB-SubCell"/>
</dbReference>
<dbReference type="GO" id="GO:0016301">
    <property type="term" value="F:kinase activity"/>
    <property type="evidence" value="ECO:0007669"/>
    <property type="project" value="UniProtKB-KW"/>
</dbReference>
<keyword evidence="8 12" id="KW-0675">Receptor</keyword>
<feature type="region of interest" description="Disordered" evidence="10">
    <location>
        <begin position="22"/>
        <end position="41"/>
    </location>
</feature>
<dbReference type="Gene3D" id="3.30.200.20">
    <property type="entry name" value="Phosphorylase Kinase, domain 1"/>
    <property type="match status" value="1"/>
</dbReference>
<evidence type="ECO:0000313" key="13">
    <source>
        <dbReference type="Proteomes" id="UP000245207"/>
    </source>
</evidence>
<keyword evidence="5" id="KW-0677">Repeat</keyword>
<dbReference type="PANTHER" id="PTHR47986:SF10">
    <property type="entry name" value="RECEPTOR-LIKE KINASE TMK4"/>
    <property type="match status" value="1"/>
</dbReference>
<evidence type="ECO:0000256" key="4">
    <source>
        <dbReference type="ARBA" id="ARBA00022729"/>
    </source>
</evidence>
<evidence type="ECO:0000256" key="6">
    <source>
        <dbReference type="ARBA" id="ARBA00022989"/>
    </source>
</evidence>
<gene>
    <name evidence="12" type="ORF">CTI12_AA388920</name>
</gene>
<keyword evidence="12" id="KW-0418">Kinase</keyword>
<comment type="subcellular location">
    <subcellularLocation>
        <location evidence="1">Membrane</location>
        <topology evidence="1">Single-pass membrane protein</topology>
    </subcellularLocation>
</comment>
<keyword evidence="13" id="KW-1185">Reference proteome</keyword>
<organism evidence="12 13">
    <name type="scientific">Artemisia annua</name>
    <name type="common">Sweet wormwood</name>
    <dbReference type="NCBI Taxonomy" id="35608"/>
    <lineage>
        <taxon>Eukaryota</taxon>
        <taxon>Viridiplantae</taxon>
        <taxon>Streptophyta</taxon>
        <taxon>Embryophyta</taxon>
        <taxon>Tracheophyta</taxon>
        <taxon>Spermatophyta</taxon>
        <taxon>Magnoliopsida</taxon>
        <taxon>eudicotyledons</taxon>
        <taxon>Gunneridae</taxon>
        <taxon>Pentapetalae</taxon>
        <taxon>asterids</taxon>
        <taxon>campanulids</taxon>
        <taxon>Asterales</taxon>
        <taxon>Asteraceae</taxon>
        <taxon>Asteroideae</taxon>
        <taxon>Anthemideae</taxon>
        <taxon>Artemisiinae</taxon>
        <taxon>Artemisia</taxon>
    </lineage>
</organism>
<evidence type="ECO:0000256" key="1">
    <source>
        <dbReference type="ARBA" id="ARBA00004167"/>
    </source>
</evidence>
<reference evidence="12 13" key="1">
    <citation type="journal article" date="2018" name="Mol. Plant">
        <title>The genome of Artemisia annua provides insight into the evolution of Asteraceae family and artemisinin biosynthesis.</title>
        <authorList>
            <person name="Shen Q."/>
            <person name="Zhang L."/>
            <person name="Liao Z."/>
            <person name="Wang S."/>
            <person name="Yan T."/>
            <person name="Shi P."/>
            <person name="Liu M."/>
            <person name="Fu X."/>
            <person name="Pan Q."/>
            <person name="Wang Y."/>
            <person name="Lv Z."/>
            <person name="Lu X."/>
            <person name="Zhang F."/>
            <person name="Jiang W."/>
            <person name="Ma Y."/>
            <person name="Chen M."/>
            <person name="Hao X."/>
            <person name="Li L."/>
            <person name="Tang Y."/>
            <person name="Lv G."/>
            <person name="Zhou Y."/>
            <person name="Sun X."/>
            <person name="Brodelius P.E."/>
            <person name="Rose J.K.C."/>
            <person name="Tang K."/>
        </authorList>
    </citation>
    <scope>NUCLEOTIDE SEQUENCE [LARGE SCALE GENOMIC DNA]</scope>
    <source>
        <strain evidence="13">cv. Huhao1</strain>
        <tissue evidence="12">Leaf</tissue>
    </source>
</reference>
<dbReference type="Proteomes" id="UP000245207">
    <property type="component" value="Unassembled WGS sequence"/>
</dbReference>
<dbReference type="AlphaFoldDB" id="A0A2U1MF50"/>
<evidence type="ECO:0000256" key="7">
    <source>
        <dbReference type="ARBA" id="ARBA00023136"/>
    </source>
</evidence>
<evidence type="ECO:0000256" key="8">
    <source>
        <dbReference type="ARBA" id="ARBA00023170"/>
    </source>
</evidence>
<dbReference type="InterPro" id="IPR052422">
    <property type="entry name" value="Auxin_Ser/Thr_Kinase"/>
</dbReference>
<feature type="chain" id="PRO_5015649676" evidence="11">
    <location>
        <begin position="20"/>
        <end position="261"/>
    </location>
</feature>
<dbReference type="Gene3D" id="1.10.150.210">
    <property type="entry name" value="Phosphoserine phosphatase, domain 2"/>
    <property type="match status" value="2"/>
</dbReference>
<evidence type="ECO:0000256" key="2">
    <source>
        <dbReference type="ARBA" id="ARBA00022614"/>
    </source>
</evidence>
<keyword evidence="7" id="KW-0472">Membrane</keyword>
<proteinExistence type="predicted"/>
<evidence type="ECO:0000256" key="5">
    <source>
        <dbReference type="ARBA" id="ARBA00022737"/>
    </source>
</evidence>
<dbReference type="PANTHER" id="PTHR47986">
    <property type="entry name" value="OSJNBA0070M12.3 PROTEIN"/>
    <property type="match status" value="1"/>
</dbReference>
<keyword evidence="2" id="KW-0433">Leucine-rich repeat</keyword>
<evidence type="ECO:0000256" key="9">
    <source>
        <dbReference type="ARBA" id="ARBA00023180"/>
    </source>
</evidence>
<keyword evidence="12" id="KW-0808">Transferase</keyword>
<evidence type="ECO:0000256" key="3">
    <source>
        <dbReference type="ARBA" id="ARBA00022692"/>
    </source>
</evidence>
<dbReference type="SUPFAM" id="SSF56112">
    <property type="entry name" value="Protein kinase-like (PK-like)"/>
    <property type="match status" value="1"/>
</dbReference>
<dbReference type="OrthoDB" id="27226at2759"/>
<dbReference type="InterPro" id="IPR011009">
    <property type="entry name" value="Kinase-like_dom_sf"/>
</dbReference>
<evidence type="ECO:0000313" key="12">
    <source>
        <dbReference type="EMBL" id="PWA59879.1"/>
    </source>
</evidence>
<dbReference type="STRING" id="35608.A0A2U1MF50"/>
<evidence type="ECO:0000256" key="10">
    <source>
        <dbReference type="SAM" id="MobiDB-lite"/>
    </source>
</evidence>
<protein>
    <submittedName>
        <fullName evidence="12">Receptor-like kinase TMK4</fullName>
    </submittedName>
</protein>
<keyword evidence="6" id="KW-1133">Transmembrane helix</keyword>